<comment type="subcellular location">
    <subcellularLocation>
        <location evidence="2">Cell membrane</location>
    </subcellularLocation>
    <subcellularLocation>
        <location evidence="1">Membrane</location>
        <topology evidence="1">Single-pass membrane protein</topology>
    </subcellularLocation>
</comment>
<evidence type="ECO:0000259" key="16">
    <source>
        <dbReference type="Pfam" id="PF03717"/>
    </source>
</evidence>
<dbReference type="InterPro" id="IPR005311">
    <property type="entry name" value="PBP_dimer"/>
</dbReference>
<keyword evidence="12" id="KW-0472">Membrane</keyword>
<feature type="domain" description="Penicillin-binding protein dimerisation" evidence="16">
    <location>
        <begin position="46"/>
        <end position="211"/>
    </location>
</feature>
<dbReference type="Gene3D" id="3.40.710.10">
    <property type="entry name" value="DD-peptidase/beta-lactamase superfamily"/>
    <property type="match status" value="1"/>
</dbReference>
<evidence type="ECO:0000313" key="17">
    <source>
        <dbReference type="EMBL" id="MCK8481295.1"/>
    </source>
</evidence>
<comment type="caution">
    <text evidence="17">The sequence shown here is derived from an EMBL/GenBank/DDBJ whole genome shotgun (WGS) entry which is preliminary data.</text>
</comment>
<dbReference type="Gene3D" id="3.30.1390.30">
    <property type="entry name" value="Penicillin-binding protein 2a, domain 3"/>
    <property type="match status" value="1"/>
</dbReference>
<accession>A0ABT0HAB0</accession>
<evidence type="ECO:0000256" key="4">
    <source>
        <dbReference type="ARBA" id="ARBA00022519"/>
    </source>
</evidence>
<reference evidence="17" key="1">
    <citation type="submission" date="2022-04" db="EMBL/GenBank/DDBJ databases">
        <authorList>
            <person name="Ren T."/>
        </authorList>
    </citation>
    <scope>NUCLEOTIDE SEQUENCE</scope>
    <source>
        <strain evidence="17">F63249</strain>
    </source>
</reference>
<dbReference type="RefSeq" id="WP_248413252.1">
    <property type="nucleotide sequence ID" value="NZ_JALPQF010000011.1"/>
</dbReference>
<keyword evidence="4" id="KW-0997">Cell inner membrane</keyword>
<evidence type="ECO:0000256" key="3">
    <source>
        <dbReference type="ARBA" id="ARBA00022475"/>
    </source>
</evidence>
<keyword evidence="5 17" id="KW-0121">Carboxypeptidase</keyword>
<sequence>MRKLLLLFTVITVGFLFIARLFYLQVYNKEAYSLFEDSAIRPVYDYPKRGYVYDRNGKLLVANQPSYDVMVIPREVEPLDDEQLNEFCKLLKISSEDYYKKFERAKNYSPRIPSVFVPQLSKKDYAVLQEKMRKFDGFYIQKRSLRDYQTSIGANVLGDLGEVNQRIIKRQPYYKMGDLIGKQGIELSYEDVLRGVKGIKFIQKDRFNKNIGPYKNGRFDTLPQPGKDIKITIDSELQQYGELLMTNKRGGIVAIDPTNGEILALVSAPSYNPNLLVGRERSKNFTKLYRDSIAKPLFDRGLQAQYPPGSPFKVINALIGLQEGVITPEEKVTCRMGYYYGSRRLTGCHHHKSPVDMNAGIAQSCNAYFVTAYRKIIDKYPDAGNGMNTWANHAKSFGLGNYLGYDLPVGQKGRIPDGDYYDRAYGDNRWGSTYIVSNAIGQGEVEATPIQLANMAAAIGNRGYYYTPHIIKEIEGDTIPSKYTTRRETTIDKRHFEPVIQGMFDVYNKGTAATLRIPGIDICGKTGTAENFVKIDSVKTQLTDHSIFVAFAPKDNPKIAIAVFVENGYWGSRFAGRMASLMIEKYIKGEITRTDMEHWILTHSLENEYAKPYSGEPFKINGETTLQVIDKVKPTNDNESNNSINSNANTPKL</sequence>
<evidence type="ECO:0000256" key="5">
    <source>
        <dbReference type="ARBA" id="ARBA00022645"/>
    </source>
</evidence>
<evidence type="ECO:0000256" key="10">
    <source>
        <dbReference type="ARBA" id="ARBA00022984"/>
    </source>
</evidence>
<evidence type="ECO:0000259" key="15">
    <source>
        <dbReference type="Pfam" id="PF00905"/>
    </source>
</evidence>
<dbReference type="Gene3D" id="3.90.1310.10">
    <property type="entry name" value="Penicillin-binding protein 2a (Domain 2)"/>
    <property type="match status" value="1"/>
</dbReference>
<protein>
    <submittedName>
        <fullName evidence="17">Penicillin-binding protein 2</fullName>
        <ecNumber evidence="17">3.4.16.4</ecNumber>
    </submittedName>
</protein>
<evidence type="ECO:0000256" key="12">
    <source>
        <dbReference type="ARBA" id="ARBA00023136"/>
    </source>
</evidence>
<evidence type="ECO:0000256" key="14">
    <source>
        <dbReference type="SAM" id="MobiDB-lite"/>
    </source>
</evidence>
<gene>
    <name evidence="17" type="primary">mrdA</name>
    <name evidence="17" type="ORF">MUY34_11715</name>
</gene>
<keyword evidence="10" id="KW-0573">Peptidoglycan synthesis</keyword>
<keyword evidence="18" id="KW-1185">Reference proteome</keyword>
<dbReference type="InterPro" id="IPR012338">
    <property type="entry name" value="Beta-lactam/transpept-like"/>
</dbReference>
<dbReference type="EC" id="3.4.16.4" evidence="17"/>
<evidence type="ECO:0000256" key="6">
    <source>
        <dbReference type="ARBA" id="ARBA00022670"/>
    </source>
</evidence>
<evidence type="ECO:0000256" key="9">
    <source>
        <dbReference type="ARBA" id="ARBA00022960"/>
    </source>
</evidence>
<feature type="compositionally biased region" description="Low complexity" evidence="14">
    <location>
        <begin position="637"/>
        <end position="653"/>
    </location>
</feature>
<evidence type="ECO:0000256" key="2">
    <source>
        <dbReference type="ARBA" id="ARBA00004236"/>
    </source>
</evidence>
<keyword evidence="7" id="KW-0812">Transmembrane</keyword>
<evidence type="ECO:0000256" key="11">
    <source>
        <dbReference type="ARBA" id="ARBA00022989"/>
    </source>
</evidence>
<evidence type="ECO:0000256" key="13">
    <source>
        <dbReference type="ARBA" id="ARBA00023316"/>
    </source>
</evidence>
<organism evidence="17 18">
    <name type="scientific">Psychroserpens algicola</name>
    <dbReference type="NCBI Taxonomy" id="1719034"/>
    <lineage>
        <taxon>Bacteria</taxon>
        <taxon>Pseudomonadati</taxon>
        <taxon>Bacteroidota</taxon>
        <taxon>Flavobacteriia</taxon>
        <taxon>Flavobacteriales</taxon>
        <taxon>Flavobacteriaceae</taxon>
        <taxon>Psychroserpens</taxon>
    </lineage>
</organism>
<keyword evidence="3" id="KW-1003">Cell membrane</keyword>
<evidence type="ECO:0000256" key="7">
    <source>
        <dbReference type="ARBA" id="ARBA00022692"/>
    </source>
</evidence>
<dbReference type="InterPro" id="IPR036138">
    <property type="entry name" value="PBP_dimer_sf"/>
</dbReference>
<dbReference type="InterPro" id="IPR001460">
    <property type="entry name" value="PCN-bd_Tpept"/>
</dbReference>
<keyword evidence="6" id="KW-0645">Protease</keyword>
<keyword evidence="11" id="KW-1133">Transmembrane helix</keyword>
<dbReference type="GO" id="GO:0009002">
    <property type="term" value="F:serine-type D-Ala-D-Ala carboxypeptidase activity"/>
    <property type="evidence" value="ECO:0007669"/>
    <property type="project" value="UniProtKB-EC"/>
</dbReference>
<dbReference type="Proteomes" id="UP001203687">
    <property type="component" value="Unassembled WGS sequence"/>
</dbReference>
<dbReference type="SUPFAM" id="SSF56519">
    <property type="entry name" value="Penicillin binding protein dimerisation domain"/>
    <property type="match status" value="1"/>
</dbReference>
<feature type="region of interest" description="Disordered" evidence="14">
    <location>
        <begin position="633"/>
        <end position="653"/>
    </location>
</feature>
<dbReference type="SUPFAM" id="SSF56601">
    <property type="entry name" value="beta-lactamase/transpeptidase-like"/>
    <property type="match status" value="1"/>
</dbReference>
<dbReference type="PANTHER" id="PTHR30627">
    <property type="entry name" value="PEPTIDOGLYCAN D,D-TRANSPEPTIDASE"/>
    <property type="match status" value="1"/>
</dbReference>
<evidence type="ECO:0000256" key="8">
    <source>
        <dbReference type="ARBA" id="ARBA00022801"/>
    </source>
</evidence>
<feature type="domain" description="Penicillin-binding protein transpeptidase" evidence="15">
    <location>
        <begin position="250"/>
        <end position="577"/>
    </location>
</feature>
<keyword evidence="13" id="KW-0961">Cell wall biogenesis/degradation</keyword>
<dbReference type="NCBIfam" id="TIGR03423">
    <property type="entry name" value="pbp2_mrdA"/>
    <property type="match status" value="1"/>
</dbReference>
<keyword evidence="8 17" id="KW-0378">Hydrolase</keyword>
<dbReference type="InterPro" id="IPR017790">
    <property type="entry name" value="Penicillin-binding_protein_2"/>
</dbReference>
<name>A0ABT0HAB0_9FLAO</name>
<dbReference type="PANTHER" id="PTHR30627:SF2">
    <property type="entry name" value="PEPTIDOGLYCAN D,D-TRANSPEPTIDASE MRDA"/>
    <property type="match status" value="1"/>
</dbReference>
<dbReference type="Pfam" id="PF03717">
    <property type="entry name" value="PBP_dimer"/>
    <property type="match status" value="1"/>
</dbReference>
<proteinExistence type="predicted"/>
<evidence type="ECO:0000313" key="18">
    <source>
        <dbReference type="Proteomes" id="UP001203687"/>
    </source>
</evidence>
<evidence type="ECO:0000256" key="1">
    <source>
        <dbReference type="ARBA" id="ARBA00004167"/>
    </source>
</evidence>
<dbReference type="Pfam" id="PF00905">
    <property type="entry name" value="Transpeptidase"/>
    <property type="match status" value="1"/>
</dbReference>
<dbReference type="InterPro" id="IPR050515">
    <property type="entry name" value="Beta-lactam/transpept"/>
</dbReference>
<dbReference type="EMBL" id="JALPQF010000011">
    <property type="protein sequence ID" value="MCK8481295.1"/>
    <property type="molecule type" value="Genomic_DNA"/>
</dbReference>
<keyword evidence="9" id="KW-0133">Cell shape</keyword>